<protein>
    <submittedName>
        <fullName evidence="5">22K protein</fullName>
    </submittedName>
</protein>
<evidence type="ECO:0000313" key="5">
    <source>
        <dbReference type="EMBL" id="AFD21950.1"/>
    </source>
</evidence>
<evidence type="ECO:0000313" key="6">
    <source>
        <dbReference type="Proteomes" id="UP000142088"/>
    </source>
</evidence>
<organism evidence="5 6">
    <name type="scientific">Simian adenovirus A1173</name>
    <dbReference type="NCBI Taxonomy" id="1159188"/>
    <lineage>
        <taxon>Viruses</taxon>
        <taxon>Varidnaviria</taxon>
        <taxon>Bamfordvirae</taxon>
        <taxon>Preplasmiviricota</taxon>
        <taxon>Polisuviricotina</taxon>
        <taxon>Pharingeaviricetes</taxon>
        <taxon>Rowavirales</taxon>
        <taxon>Adenoviridae</taxon>
        <taxon>Mastadenovirus</taxon>
        <taxon>Mastadenovirus longumcaudae</taxon>
        <taxon>Simian mastadenovirus B</taxon>
    </lineage>
</organism>
<comment type="similarity">
    <text evidence="1">Belongs to the adenoviridae splicing factor family.</text>
</comment>
<dbReference type="InterPro" id="IPR021304">
    <property type="entry name" value="Adeno_L4-33K/L4-22K"/>
</dbReference>
<evidence type="ECO:0000256" key="3">
    <source>
        <dbReference type="ARBA" id="ARBA00023219"/>
    </source>
</evidence>
<evidence type="ECO:0000256" key="2">
    <source>
        <dbReference type="ARBA" id="ARBA00022612"/>
    </source>
</evidence>
<sequence>MAPKRQTQLLREKRSKKQERRLPQKPQTWDEESQDSWESQAATTEEEEEDWEESLGETEEEAEGTDEEPAEEETPNAAAPLRSGAGSKTPRTPPAPPKLPPKKASRRWDAKPASAPAASVGKMMAGERRQRGAYCSWRAYKNDILACLLHCGGNVSFTRRYLLFHHGVAVPRNVLHYYRHLYSPFHQQQQQQFPETSRESGEPDLRAPGHAADAGAENAHFSHAVRHISAEPRAATRTEN</sequence>
<feature type="region of interest" description="Disordered" evidence="4">
    <location>
        <begin position="186"/>
        <end position="240"/>
    </location>
</feature>
<feature type="region of interest" description="Disordered" evidence="4">
    <location>
        <begin position="1"/>
        <end position="126"/>
    </location>
</feature>
<evidence type="ECO:0000256" key="1">
    <source>
        <dbReference type="ARBA" id="ARBA00008192"/>
    </source>
</evidence>
<keyword evidence="3" id="KW-0231">Viral genome packaging</keyword>
<dbReference type="GO" id="GO:0019073">
    <property type="term" value="P:viral DNA genome packaging"/>
    <property type="evidence" value="ECO:0007669"/>
    <property type="project" value="InterPro"/>
</dbReference>
<reference evidence="5 6" key="1">
    <citation type="journal article" date="2012" name="Emerg. Infect. Dis.">
        <title>Adenoviruses in fecal samples from asymptomatic rhesus macaques, United States.</title>
        <authorList>
            <person name="Roy S."/>
            <person name="Sandhu A."/>
            <person name="Medina A."/>
            <person name="Clawson D.S."/>
            <person name="Wilson J.M."/>
        </authorList>
    </citation>
    <scope>NUCLEOTIDE SEQUENCE [LARGE SCALE GENOMIC DNA]</scope>
    <source>
        <strain evidence="5">A1173</strain>
    </source>
</reference>
<accession>H9AAF6</accession>
<proteinExistence type="inferred from homology"/>
<feature type="compositionally biased region" description="Acidic residues" evidence="4">
    <location>
        <begin position="44"/>
        <end position="74"/>
    </location>
</feature>
<name>H9AAF6_9ADEN</name>
<dbReference type="Proteomes" id="UP000142088">
    <property type="component" value="Segment"/>
</dbReference>
<feature type="compositionally biased region" description="Basic and acidic residues" evidence="4">
    <location>
        <begin position="196"/>
        <end position="207"/>
    </location>
</feature>
<evidence type="ECO:0000256" key="4">
    <source>
        <dbReference type="SAM" id="MobiDB-lite"/>
    </source>
</evidence>
<feature type="compositionally biased region" description="Basic and acidic residues" evidence="4">
    <location>
        <begin position="228"/>
        <end position="240"/>
    </location>
</feature>
<dbReference type="Pfam" id="PF11081">
    <property type="entry name" value="Adeno_L433K_22K"/>
    <property type="match status" value="1"/>
</dbReference>
<keyword evidence="2" id="KW-1188">Viral release from host cell</keyword>
<dbReference type="EMBL" id="JN880450">
    <property type="protein sequence ID" value="AFD21950.1"/>
    <property type="molecule type" value="Genomic_DNA"/>
</dbReference>